<dbReference type="Pfam" id="PF07969">
    <property type="entry name" value="Amidohydro_3"/>
    <property type="match status" value="1"/>
</dbReference>
<dbReference type="Gene3D" id="3.20.20.140">
    <property type="entry name" value="Metal-dependent hydrolases"/>
    <property type="match status" value="1"/>
</dbReference>
<keyword evidence="2" id="KW-0665">Pyrimidine biosynthesis</keyword>
<dbReference type="Pfam" id="PF12890">
    <property type="entry name" value="DHOase"/>
    <property type="match status" value="1"/>
</dbReference>
<feature type="domain" description="Amidohydrolase 3" evidence="3">
    <location>
        <begin position="352"/>
        <end position="434"/>
    </location>
</feature>
<dbReference type="PANTHER" id="PTHR43668:SF2">
    <property type="entry name" value="ALLANTOINASE"/>
    <property type="match status" value="1"/>
</dbReference>
<dbReference type="eggNOG" id="COG0044">
    <property type="taxonomic scope" value="Bacteria"/>
</dbReference>
<feature type="domain" description="Dihydroorotase catalytic" evidence="4">
    <location>
        <begin position="62"/>
        <end position="250"/>
    </location>
</feature>
<evidence type="ECO:0000259" key="3">
    <source>
        <dbReference type="Pfam" id="PF07969"/>
    </source>
</evidence>
<dbReference type="GO" id="GO:0005737">
    <property type="term" value="C:cytoplasm"/>
    <property type="evidence" value="ECO:0007669"/>
    <property type="project" value="TreeGrafter"/>
</dbReference>
<dbReference type="NCBIfam" id="NF006558">
    <property type="entry name" value="PRK09059.1"/>
    <property type="match status" value="1"/>
</dbReference>
<sequence length="437" mass="46365">MRSNMLTDRRPILLANARLIDPSRDVDGIGDVLIADGTIREARRGIGAAGVPEGTDIINCAGKIVAPGLIDMRAFVGEPGAGHRETFASASQAAAAGGITTIICQPDTSPTIDNSATVDFVLRRARDTAIVNIHPMAALTKDLAGHEMTEIGLLKAAGAVAFTDGVRSVMDAQVMRRALTYARDFDALIVHHTEDPNLVGEGVMNEGELASRLGLIGVPNIAEAVVLERDMRLVALTGGRYHAASITCVESIEILRRAREAGLKVTASASINHLTLNENDIGPYRSFLKLSPPLRTEDDRQALVAAVAAGLIDVIMSDHNPQDVEVKRLPFAEAAAGAIGLETMLPAGLRLIHSGELDFLTLIRAMSTKPAELLGLPGGTLRAGSPADLIVIDADVPWVVDPNELKSKCKNTPFDEAKFAGRVARTIVAGRTVYEHV</sequence>
<dbReference type="InterPro" id="IPR032466">
    <property type="entry name" value="Metal_Hydrolase"/>
</dbReference>
<dbReference type="HOGENOM" id="CLU_015572_1_0_5"/>
<protein>
    <submittedName>
        <fullName evidence="5">Dihydroorotase</fullName>
        <ecNumber evidence="5">3.5.2.3</ecNumber>
    </submittedName>
</protein>
<keyword evidence="5" id="KW-0378">Hydrolase</keyword>
<evidence type="ECO:0000313" key="5">
    <source>
        <dbReference type="EMBL" id="ABD87800.1"/>
    </source>
</evidence>
<dbReference type="KEGG" id="rpc:RPC_2246"/>
<dbReference type="PANTHER" id="PTHR43668">
    <property type="entry name" value="ALLANTOINASE"/>
    <property type="match status" value="1"/>
</dbReference>
<dbReference type="NCBIfam" id="TIGR00857">
    <property type="entry name" value="pyrC_multi"/>
    <property type="match status" value="1"/>
</dbReference>
<reference evidence="5" key="1">
    <citation type="submission" date="2006-03" db="EMBL/GenBank/DDBJ databases">
        <title>Complete sequence of Rhodopseudomonas palustris BisB18.</title>
        <authorList>
            <consortium name="US DOE Joint Genome Institute"/>
            <person name="Copeland A."/>
            <person name="Lucas S."/>
            <person name="Lapidus A."/>
            <person name="Barry K."/>
            <person name="Detter J.C."/>
            <person name="Glavina del Rio T."/>
            <person name="Hammon N."/>
            <person name="Israni S."/>
            <person name="Dalin E."/>
            <person name="Tice H."/>
            <person name="Pitluck S."/>
            <person name="Chain P."/>
            <person name="Malfatti S."/>
            <person name="Shin M."/>
            <person name="Vergez L."/>
            <person name="Schmutz J."/>
            <person name="Larimer F."/>
            <person name="Land M."/>
            <person name="Hauser L."/>
            <person name="Pelletier D.A."/>
            <person name="Kyrpides N."/>
            <person name="Anderson I."/>
            <person name="Oda Y."/>
            <person name="Harwood C.S."/>
            <person name="Richardson P."/>
        </authorList>
    </citation>
    <scope>NUCLEOTIDE SEQUENCE [LARGE SCALE GENOMIC DNA]</scope>
    <source>
        <strain evidence="5">BisB18</strain>
    </source>
</reference>
<dbReference type="SUPFAM" id="SSF51556">
    <property type="entry name" value="Metallo-dependent hydrolases"/>
    <property type="match status" value="1"/>
</dbReference>
<proteinExistence type="predicted"/>
<dbReference type="EC" id="3.5.2.3" evidence="5"/>
<dbReference type="GO" id="GO:0046872">
    <property type="term" value="F:metal ion binding"/>
    <property type="evidence" value="ECO:0007669"/>
    <property type="project" value="InterPro"/>
</dbReference>
<dbReference type="GO" id="GO:0004151">
    <property type="term" value="F:dihydroorotase activity"/>
    <property type="evidence" value="ECO:0007669"/>
    <property type="project" value="UniProtKB-EC"/>
</dbReference>
<evidence type="ECO:0000256" key="1">
    <source>
        <dbReference type="ARBA" id="ARBA00022833"/>
    </source>
</evidence>
<dbReference type="GO" id="GO:0006221">
    <property type="term" value="P:pyrimidine nucleotide biosynthetic process"/>
    <property type="evidence" value="ECO:0007669"/>
    <property type="project" value="UniProtKB-KW"/>
</dbReference>
<dbReference type="GO" id="GO:0006145">
    <property type="term" value="P:purine nucleobase catabolic process"/>
    <property type="evidence" value="ECO:0007669"/>
    <property type="project" value="TreeGrafter"/>
</dbReference>
<dbReference type="EMBL" id="CP000301">
    <property type="protein sequence ID" value="ABD87800.1"/>
    <property type="molecule type" value="Genomic_DNA"/>
</dbReference>
<dbReference type="InterPro" id="IPR011059">
    <property type="entry name" value="Metal-dep_hydrolase_composite"/>
</dbReference>
<dbReference type="Gene3D" id="2.30.40.10">
    <property type="entry name" value="Urease, subunit C, domain 1"/>
    <property type="match status" value="1"/>
</dbReference>
<organism evidence="5">
    <name type="scientific">Rhodopseudomonas palustris (strain BisB18)</name>
    <dbReference type="NCBI Taxonomy" id="316056"/>
    <lineage>
        <taxon>Bacteria</taxon>
        <taxon>Pseudomonadati</taxon>
        <taxon>Pseudomonadota</taxon>
        <taxon>Alphaproteobacteria</taxon>
        <taxon>Hyphomicrobiales</taxon>
        <taxon>Nitrobacteraceae</taxon>
        <taxon>Rhodopseudomonas</taxon>
    </lineage>
</organism>
<evidence type="ECO:0000256" key="2">
    <source>
        <dbReference type="ARBA" id="ARBA00022975"/>
    </source>
</evidence>
<accession>Q215Y6</accession>
<evidence type="ECO:0000259" key="4">
    <source>
        <dbReference type="Pfam" id="PF12890"/>
    </source>
</evidence>
<gene>
    <name evidence="5" type="ordered locus">RPC_2246</name>
</gene>
<dbReference type="AlphaFoldDB" id="Q215Y6"/>
<name>Q215Y6_RHOPB</name>
<dbReference type="GO" id="GO:0004038">
    <property type="term" value="F:allantoinase activity"/>
    <property type="evidence" value="ECO:0007669"/>
    <property type="project" value="TreeGrafter"/>
</dbReference>
<dbReference type="InterPro" id="IPR024403">
    <property type="entry name" value="DHOase_cat"/>
</dbReference>
<dbReference type="STRING" id="316056.RPC_2246"/>
<dbReference type="InterPro" id="IPR004722">
    <property type="entry name" value="DHOase"/>
</dbReference>
<keyword evidence="1" id="KW-0862">Zinc</keyword>
<dbReference type="InterPro" id="IPR013108">
    <property type="entry name" value="Amidohydro_3"/>
</dbReference>
<dbReference type="SUPFAM" id="SSF51338">
    <property type="entry name" value="Composite domain of metallo-dependent hydrolases"/>
    <property type="match status" value="1"/>
</dbReference>
<dbReference type="InterPro" id="IPR050138">
    <property type="entry name" value="DHOase/Allantoinase_Hydrolase"/>
</dbReference>
<dbReference type="CDD" id="cd01317">
    <property type="entry name" value="DHOase_IIa"/>
    <property type="match status" value="1"/>
</dbReference>